<name>A0A6A6W879_9PEZI</name>
<feature type="region of interest" description="Disordered" evidence="1">
    <location>
        <begin position="719"/>
        <end position="752"/>
    </location>
</feature>
<keyword evidence="4" id="KW-1185">Reference proteome</keyword>
<accession>A0A6A6W879</accession>
<organism evidence="3 4">
    <name type="scientific">Pseudovirgaria hyperparasitica</name>
    <dbReference type="NCBI Taxonomy" id="470096"/>
    <lineage>
        <taxon>Eukaryota</taxon>
        <taxon>Fungi</taxon>
        <taxon>Dikarya</taxon>
        <taxon>Ascomycota</taxon>
        <taxon>Pezizomycotina</taxon>
        <taxon>Dothideomycetes</taxon>
        <taxon>Dothideomycetes incertae sedis</taxon>
        <taxon>Acrospermales</taxon>
        <taxon>Acrospermaceae</taxon>
        <taxon>Pseudovirgaria</taxon>
    </lineage>
</organism>
<sequence length="1322" mass="147179">MSYVHFAYPQRLSKLYSDTKYSSQAVIQTNKIDNHPELGALHRKYRIQKDRLVAWGLDWRDKDAVSQDDIDEPVARAGLTETVTSVLGTIKDILDEADRMTTKSGTDASNPKDSNTNSNFDHSRYEDLAKDLTTSIDILYDLSRSITPRKESAAALAPLSKSRAALFSGAYSSSEITLVNPNLPNLSFNTGLPPKLDISSLVLAQEDPPPYDSTEAPPPCLVLGSLAQSHSSTNPWKTSGSKTVHIPVLVEYANFDPTYSTTGVAPPLDRLEHLLALLTKLQTDESTSAAFVCLGFFEDPKHARFGLVYEIPSFAKLNTLEPRSIQPTPLSTLLKASSASQKGNPTLPPPLEERFRLAFRVAKAVSKSHEIEFEHKDIRSSHILLFRNRLPAGRTPGMGATDFNVRQPLLCSFDLFSEYNTEVKAQTPHQDIYRHPQDPRNNGKNTSIAGLHFDMYSLALVLLEIGLWLPLSDLFKAKYSLDDFKIRLEDLWIRKLSAKCGSAYMQAVRECFTVADRIISKKQTAQSIPQIYGFVLTRLQRCCLLDEHEPSEEIHDAALQASAKEPNRIRKRQLSDQNAGSPKDSFPSHIVKRLSLEKESHISDARKQSKGSSFFPAQAPVGTEPSGLQPRQSVTLHDLSTAPTLRDDDPTTWDAQRNNIQSPSRESLSEISSLYKESFSTAASIIQRAWRTKTQRSSFKEYKRKVTIIQRRWKQKLAMQSESASMTTSLQDSSDTESRSALPYPTPEPELVPMDTTTMSIQIYEKPVRPKIRIHPIKFPQSVTDQWHESLLPRLERIISRALKDSPETISIDLMAIGATPAEAKPTIFVTCTSTSKVKTVLARKLIYNHEIFDLKVRKGRIRRSKLAQKSNRSVSRSNGNDVSKPENPYYYERPLCGASIGAFVGNEHLPPVSFGGVVIVDNEPYGMTVHHLLDPQSDDDESDSDDEISPEDITRSSARSTSDPCLIQMGLQPQLNVPDALDPFDISDEDYSEDDLGYDSVGSDMSDDETDVESDQLSSASTQGDVEGYDVGDGDELYITQPAFQDVDEDFFPNDEDAPEDHLDSFTLGHVHASSGVRRWTQNGIVHEIDWALLKLKDDRLQPFNLVQGGGRYYTKRDTKGGPQLRDPVCRRNFTPEEDEYPSEVAGSKDIGGLNVHCFGRTSGLKGGVTGYVMSSVRVYQRRSFSKSWSVVGGEFGEGGDSGAWVIDNESGRVCGHVLAYCERNRIAYICPMEVLLADMKRTLGATSIRLPGMVESILSTSPTEKEIGIKIPQQSERTSYGLPDLHNLSLGETNSLRSRVLVDSTPSQIDVSLGRRRQFA</sequence>
<feature type="region of interest" description="Disordered" evidence="1">
    <location>
        <begin position="866"/>
        <end position="887"/>
    </location>
</feature>
<dbReference type="Gene3D" id="1.10.510.10">
    <property type="entry name" value="Transferase(Phosphotransferase) domain 1"/>
    <property type="match status" value="1"/>
</dbReference>
<dbReference type="InterPro" id="IPR011009">
    <property type="entry name" value="Kinase-like_dom_sf"/>
</dbReference>
<feature type="region of interest" description="Disordered" evidence="1">
    <location>
        <begin position="930"/>
        <end position="1029"/>
    </location>
</feature>
<dbReference type="PANTHER" id="PTHR37542:SF2">
    <property type="entry name" value="PROTEIN KINASE DOMAIN-CONTAINING PROTEIN"/>
    <property type="match status" value="1"/>
</dbReference>
<dbReference type="Gene3D" id="1.20.5.190">
    <property type="match status" value="1"/>
</dbReference>
<feature type="compositionally biased region" description="Acidic residues" evidence="1">
    <location>
        <begin position="986"/>
        <end position="998"/>
    </location>
</feature>
<evidence type="ECO:0000259" key="2">
    <source>
        <dbReference type="Pfam" id="PF14479"/>
    </source>
</evidence>
<dbReference type="InterPro" id="IPR029498">
    <property type="entry name" value="HeLo_dom"/>
</dbReference>
<dbReference type="Pfam" id="PF14479">
    <property type="entry name" value="HeLo"/>
    <property type="match status" value="1"/>
</dbReference>
<evidence type="ECO:0000313" key="3">
    <source>
        <dbReference type="EMBL" id="KAF2758853.1"/>
    </source>
</evidence>
<feature type="compositionally biased region" description="Acidic residues" evidence="1">
    <location>
        <begin position="937"/>
        <end position="951"/>
    </location>
</feature>
<evidence type="ECO:0000256" key="1">
    <source>
        <dbReference type="SAM" id="MobiDB-lite"/>
    </source>
</evidence>
<feature type="compositionally biased region" description="Acidic residues" evidence="1">
    <location>
        <begin position="1006"/>
        <end position="1015"/>
    </location>
</feature>
<gene>
    <name evidence="3" type="ORF">EJ05DRAFT_463504</name>
</gene>
<feature type="compositionally biased region" description="Polar residues" evidence="1">
    <location>
        <begin position="868"/>
        <end position="882"/>
    </location>
</feature>
<dbReference type="PANTHER" id="PTHR37542">
    <property type="entry name" value="HELO DOMAIN-CONTAINING PROTEIN-RELATED"/>
    <property type="match status" value="1"/>
</dbReference>
<feature type="compositionally biased region" description="Polar residues" evidence="1">
    <location>
        <begin position="102"/>
        <end position="120"/>
    </location>
</feature>
<dbReference type="GeneID" id="54483772"/>
<feature type="region of interest" description="Disordered" evidence="1">
    <location>
        <begin position="558"/>
        <end position="588"/>
    </location>
</feature>
<feature type="compositionally biased region" description="Polar residues" evidence="1">
    <location>
        <begin position="719"/>
        <end position="733"/>
    </location>
</feature>
<proteinExistence type="predicted"/>
<feature type="domain" description="Prion-inhibition and propagation HeLo" evidence="2">
    <location>
        <begin position="43"/>
        <end position="132"/>
    </location>
</feature>
<dbReference type="OrthoDB" id="5418235at2759"/>
<dbReference type="EMBL" id="ML996570">
    <property type="protein sequence ID" value="KAF2758853.1"/>
    <property type="molecule type" value="Genomic_DNA"/>
</dbReference>
<feature type="region of interest" description="Disordered" evidence="1">
    <location>
        <begin position="601"/>
        <end position="667"/>
    </location>
</feature>
<reference evidence="3" key="1">
    <citation type="journal article" date="2020" name="Stud. Mycol.">
        <title>101 Dothideomycetes genomes: a test case for predicting lifestyles and emergence of pathogens.</title>
        <authorList>
            <person name="Haridas S."/>
            <person name="Albert R."/>
            <person name="Binder M."/>
            <person name="Bloem J."/>
            <person name="Labutti K."/>
            <person name="Salamov A."/>
            <person name="Andreopoulos B."/>
            <person name="Baker S."/>
            <person name="Barry K."/>
            <person name="Bills G."/>
            <person name="Bluhm B."/>
            <person name="Cannon C."/>
            <person name="Castanera R."/>
            <person name="Culley D."/>
            <person name="Daum C."/>
            <person name="Ezra D."/>
            <person name="Gonzalez J."/>
            <person name="Henrissat B."/>
            <person name="Kuo A."/>
            <person name="Liang C."/>
            <person name="Lipzen A."/>
            <person name="Lutzoni F."/>
            <person name="Magnuson J."/>
            <person name="Mondo S."/>
            <person name="Nolan M."/>
            <person name="Ohm R."/>
            <person name="Pangilinan J."/>
            <person name="Park H.-J."/>
            <person name="Ramirez L."/>
            <person name="Alfaro M."/>
            <person name="Sun H."/>
            <person name="Tritt A."/>
            <person name="Yoshinaga Y."/>
            <person name="Zwiers L.-H."/>
            <person name="Turgeon B."/>
            <person name="Goodwin S."/>
            <person name="Spatafora J."/>
            <person name="Crous P."/>
            <person name="Grigoriev I."/>
        </authorList>
    </citation>
    <scope>NUCLEOTIDE SEQUENCE</scope>
    <source>
        <strain evidence="3">CBS 121739</strain>
    </source>
</reference>
<dbReference type="RefSeq" id="XP_033601304.1">
    <property type="nucleotide sequence ID" value="XM_033742718.1"/>
</dbReference>
<dbReference type="SUPFAM" id="SSF56112">
    <property type="entry name" value="Protein kinase-like (PK-like)"/>
    <property type="match status" value="1"/>
</dbReference>
<feature type="region of interest" description="Disordered" evidence="1">
    <location>
        <begin position="101"/>
        <end position="122"/>
    </location>
</feature>
<evidence type="ECO:0000313" key="4">
    <source>
        <dbReference type="Proteomes" id="UP000799437"/>
    </source>
</evidence>
<dbReference type="Proteomes" id="UP000799437">
    <property type="component" value="Unassembled WGS sequence"/>
</dbReference>
<protein>
    <recommendedName>
        <fullName evidence="2">Prion-inhibition and propagation HeLo domain-containing protein</fullName>
    </recommendedName>
</protein>